<evidence type="ECO:0000256" key="1">
    <source>
        <dbReference type="ARBA" id="ARBA00022801"/>
    </source>
</evidence>
<dbReference type="InterPro" id="IPR052016">
    <property type="entry name" value="Bact_Sigma-Reg"/>
</dbReference>
<accession>A0A1G6U0Y6</accession>
<dbReference type="Pfam" id="PF13581">
    <property type="entry name" value="HATPase_c_2"/>
    <property type="match status" value="1"/>
</dbReference>
<dbReference type="Proteomes" id="UP000199603">
    <property type="component" value="Unassembled WGS sequence"/>
</dbReference>
<protein>
    <submittedName>
        <fullName evidence="4">Sigma-B regulation protein RsbU (Phosphoserine phosphatase)</fullName>
    </submittedName>
</protein>
<keyword evidence="1" id="KW-0378">Hydrolase</keyword>
<evidence type="ECO:0000313" key="4">
    <source>
        <dbReference type="EMBL" id="SDD34195.1"/>
    </source>
</evidence>
<dbReference type="RefSeq" id="WP_091239653.1">
    <property type="nucleotide sequence ID" value="NZ_FNAG01000002.1"/>
</dbReference>
<feature type="domain" description="GAF" evidence="2">
    <location>
        <begin position="31"/>
        <end position="179"/>
    </location>
</feature>
<evidence type="ECO:0000259" key="2">
    <source>
        <dbReference type="SMART" id="SM00065"/>
    </source>
</evidence>
<evidence type="ECO:0000259" key="3">
    <source>
        <dbReference type="SMART" id="SM00331"/>
    </source>
</evidence>
<dbReference type="InterPro" id="IPR001932">
    <property type="entry name" value="PPM-type_phosphatase-like_dom"/>
</dbReference>
<dbReference type="InterPro" id="IPR003018">
    <property type="entry name" value="GAF"/>
</dbReference>
<proteinExistence type="predicted"/>
<gene>
    <name evidence="4" type="ORF">SAMN04488509_10276</name>
</gene>
<dbReference type="OrthoDB" id="9811749at2"/>
<dbReference type="InterPro" id="IPR036890">
    <property type="entry name" value="HATPase_C_sf"/>
</dbReference>
<sequence>MSSAAAPAEATEQRLLARLADLSQRLAVSIDLEQTLTQVAQIIAESMDAEASAVFLIDDAQPRIVCRACHGPVDIRGLTLRLDQGLVGRAIARRACEIVRDAHTDPDFAGRTLDARTGFETRSVLTAPIMTTEGAIGALQVLNKRGGAPFDDADADSLRLLAAPTALALNHARLAEVVVRQNRIQRELTMARRLQRSLLPKRRRGAFPLRALNFPAREISGDFYDFFELPDGRIAFTVGDVAGKGLDAAFLMVRCASLLRWAGKEGLPPGQWLARANDELMEAIAAGMFVCAVAGYYDPFRQQAVWANAGFPPLLRVDRAGCFARFEAEGPPLGIVHGMSYPEQQTTLDGAALYLFSDGITDVRGDDGEVLGVDGVQHAVGEMRLLPPEARLRALVRRLRRMTVTDDTTLMVIEGEAPALLRIEFPAEAVQLMPMRHAVDAVLEQQGIEGDLRAALVLALDEACANIIRHAFGGGCGSGRIELLIRREDAALHFVLSDTAACVDVERIKPRDLDECRPGGLGLCFIDTLMDAWKLTPLAGGGNRLWMLRRLDSADRPVNEHCPTALDAGASIA</sequence>
<dbReference type="SMART" id="SM00331">
    <property type="entry name" value="PP2C_SIG"/>
    <property type="match status" value="1"/>
</dbReference>
<dbReference type="AlphaFoldDB" id="A0A1G6U0Y6"/>
<organism evidence="4 5">
    <name type="scientific">Aquimonas voraii</name>
    <dbReference type="NCBI Taxonomy" id="265719"/>
    <lineage>
        <taxon>Bacteria</taxon>
        <taxon>Pseudomonadati</taxon>
        <taxon>Pseudomonadota</taxon>
        <taxon>Gammaproteobacteria</taxon>
        <taxon>Lysobacterales</taxon>
        <taxon>Lysobacteraceae</taxon>
        <taxon>Aquimonas</taxon>
    </lineage>
</organism>
<dbReference type="PANTHER" id="PTHR43156">
    <property type="entry name" value="STAGE II SPORULATION PROTEIN E-RELATED"/>
    <property type="match status" value="1"/>
</dbReference>
<dbReference type="GO" id="GO:0016791">
    <property type="term" value="F:phosphatase activity"/>
    <property type="evidence" value="ECO:0007669"/>
    <property type="project" value="TreeGrafter"/>
</dbReference>
<dbReference type="SMART" id="SM00065">
    <property type="entry name" value="GAF"/>
    <property type="match status" value="1"/>
</dbReference>
<dbReference type="InterPro" id="IPR003594">
    <property type="entry name" value="HATPase_dom"/>
</dbReference>
<dbReference type="Gene3D" id="3.60.40.10">
    <property type="entry name" value="PPM-type phosphatase domain"/>
    <property type="match status" value="1"/>
</dbReference>
<reference evidence="4 5" key="1">
    <citation type="submission" date="2016-10" db="EMBL/GenBank/DDBJ databases">
        <authorList>
            <person name="de Groot N.N."/>
        </authorList>
    </citation>
    <scope>NUCLEOTIDE SEQUENCE [LARGE SCALE GENOMIC DNA]</scope>
    <source>
        <strain evidence="4 5">DSM 16957</strain>
    </source>
</reference>
<dbReference type="InterPro" id="IPR029016">
    <property type="entry name" value="GAF-like_dom_sf"/>
</dbReference>
<evidence type="ECO:0000313" key="5">
    <source>
        <dbReference type="Proteomes" id="UP000199603"/>
    </source>
</evidence>
<feature type="domain" description="PPM-type phosphatase" evidence="3">
    <location>
        <begin position="202"/>
        <end position="415"/>
    </location>
</feature>
<dbReference type="InterPro" id="IPR036457">
    <property type="entry name" value="PPM-type-like_dom_sf"/>
</dbReference>
<dbReference type="Pfam" id="PF13185">
    <property type="entry name" value="GAF_2"/>
    <property type="match status" value="1"/>
</dbReference>
<dbReference type="CDD" id="cd16936">
    <property type="entry name" value="HATPase_RsbW-like"/>
    <property type="match status" value="1"/>
</dbReference>
<dbReference type="SUPFAM" id="SSF55781">
    <property type="entry name" value="GAF domain-like"/>
    <property type="match status" value="1"/>
</dbReference>
<dbReference type="STRING" id="265719.SAMN04488509_10276"/>
<keyword evidence="5" id="KW-1185">Reference proteome</keyword>
<dbReference type="Gene3D" id="3.30.565.10">
    <property type="entry name" value="Histidine kinase-like ATPase, C-terminal domain"/>
    <property type="match status" value="1"/>
</dbReference>
<dbReference type="Pfam" id="PF07228">
    <property type="entry name" value="SpoIIE"/>
    <property type="match status" value="1"/>
</dbReference>
<dbReference type="SUPFAM" id="SSF81606">
    <property type="entry name" value="PP2C-like"/>
    <property type="match status" value="1"/>
</dbReference>
<dbReference type="Gene3D" id="3.30.450.40">
    <property type="match status" value="1"/>
</dbReference>
<dbReference type="EMBL" id="FNAG01000002">
    <property type="protein sequence ID" value="SDD34195.1"/>
    <property type="molecule type" value="Genomic_DNA"/>
</dbReference>
<dbReference type="SUPFAM" id="SSF55874">
    <property type="entry name" value="ATPase domain of HSP90 chaperone/DNA topoisomerase II/histidine kinase"/>
    <property type="match status" value="1"/>
</dbReference>
<name>A0A1G6U0Y6_9GAMM</name>
<dbReference type="PANTHER" id="PTHR43156:SF2">
    <property type="entry name" value="STAGE II SPORULATION PROTEIN E"/>
    <property type="match status" value="1"/>
</dbReference>